<dbReference type="EMBL" id="CAJVCH010353800">
    <property type="protein sequence ID" value="CAG7815834.1"/>
    <property type="molecule type" value="Genomic_DNA"/>
</dbReference>
<dbReference type="PANTHER" id="PTHR45847">
    <property type="entry name" value="FATTY ACID AMIDE HYDROLASE"/>
    <property type="match status" value="1"/>
</dbReference>
<evidence type="ECO:0000313" key="3">
    <source>
        <dbReference type="EMBL" id="CAG7815834.1"/>
    </source>
</evidence>
<dbReference type="InterPro" id="IPR023631">
    <property type="entry name" value="Amidase_dom"/>
</dbReference>
<dbReference type="PANTHER" id="PTHR45847:SF6">
    <property type="entry name" value="FATTY ACID AMIDE HYDROLASE"/>
    <property type="match status" value="1"/>
</dbReference>
<dbReference type="Pfam" id="PF01425">
    <property type="entry name" value="Amidase"/>
    <property type="match status" value="2"/>
</dbReference>
<protein>
    <recommendedName>
        <fullName evidence="2">Amidase domain-containing protein</fullName>
    </recommendedName>
</protein>
<dbReference type="GO" id="GO:0004040">
    <property type="term" value="F:amidase activity"/>
    <property type="evidence" value="ECO:0007669"/>
    <property type="project" value="TreeGrafter"/>
</dbReference>
<organism evidence="3 4">
    <name type="scientific">Allacma fusca</name>
    <dbReference type="NCBI Taxonomy" id="39272"/>
    <lineage>
        <taxon>Eukaryota</taxon>
        <taxon>Metazoa</taxon>
        <taxon>Ecdysozoa</taxon>
        <taxon>Arthropoda</taxon>
        <taxon>Hexapoda</taxon>
        <taxon>Collembola</taxon>
        <taxon>Symphypleona</taxon>
        <taxon>Sminthuridae</taxon>
        <taxon>Allacma</taxon>
    </lineage>
</organism>
<dbReference type="Proteomes" id="UP000708208">
    <property type="component" value="Unassembled WGS sequence"/>
</dbReference>
<comment type="caution">
    <text evidence="3">The sequence shown here is derived from an EMBL/GenBank/DDBJ whole genome shotgun (WGS) entry which is preliminary data.</text>
</comment>
<keyword evidence="1" id="KW-0732">Signal</keyword>
<gene>
    <name evidence="3" type="ORF">AFUS01_LOCUS26485</name>
</gene>
<dbReference type="GO" id="GO:0009062">
    <property type="term" value="P:fatty acid catabolic process"/>
    <property type="evidence" value="ECO:0007669"/>
    <property type="project" value="TreeGrafter"/>
</dbReference>
<feature type="signal peptide" evidence="1">
    <location>
        <begin position="1"/>
        <end position="25"/>
    </location>
</feature>
<name>A0A8J2PJ84_9HEXA</name>
<dbReference type="AlphaFoldDB" id="A0A8J2PJ84"/>
<dbReference type="PIRSF" id="PIRSF001221">
    <property type="entry name" value="Amidase_fungi"/>
    <property type="match status" value="1"/>
</dbReference>
<sequence>MGRKISKVIFLTWVLLASFLPEYYCQNCQSQECLNLLDLRVKKQQDRQDNLLKLKQEYPISEKSVQITDLPLDQLKAKLQTRELKARDVLSAYLANAINATTAFNCITEFSPAAITLADKLDASPVVKGPLHGIPFCVSDNHNIKGMVSTLGYSKNLYQPAKDTAAYIKALEDLGAVPFWAVKFATGTDMGGCVRISAHFNGISGIKPTEGRLSLKGVVSPIPKVVGLQPTTGFLADDPKTIAFVMQSLLENNVQSSHDTSSVLPIPWNSSLLESNKPLRIGYVNSYPIFPALGQTEATLLKAKEALELRGHNLTAIEMIDSYESFDVFTDLLLADNGESIKQQLRNDEVSNAFEAFRFVLRLPHLAKRIISFLPVPDRTKMVLTPGTAARISNRLWDKVKTKRELREDILNFMDRHSIDVIISPAFPFPAPKVETAPYLLLGYSYTSIWNLVEFPAGVVKFGLENGTDVTDYNDEGDPVLRVAKHNYPASTGMPIGVQVIGRPFQDELVLRIMSELYSSK</sequence>
<dbReference type="InterPro" id="IPR052096">
    <property type="entry name" value="Endocannabinoid_amidase"/>
</dbReference>
<dbReference type="GO" id="GO:0017064">
    <property type="term" value="F:fatty acid amide hydrolase activity"/>
    <property type="evidence" value="ECO:0007669"/>
    <property type="project" value="TreeGrafter"/>
</dbReference>
<proteinExistence type="predicted"/>
<feature type="domain" description="Amidase" evidence="2">
    <location>
        <begin position="182"/>
        <end position="511"/>
    </location>
</feature>
<evidence type="ECO:0000313" key="4">
    <source>
        <dbReference type="Proteomes" id="UP000708208"/>
    </source>
</evidence>
<dbReference type="OrthoDB" id="6428749at2759"/>
<reference evidence="3" key="1">
    <citation type="submission" date="2021-06" db="EMBL/GenBank/DDBJ databases">
        <authorList>
            <person name="Hodson N. C."/>
            <person name="Mongue J. A."/>
            <person name="Jaron S. K."/>
        </authorList>
    </citation>
    <scope>NUCLEOTIDE SEQUENCE</scope>
</reference>
<accession>A0A8J2PJ84</accession>
<feature type="domain" description="Amidase" evidence="2">
    <location>
        <begin position="88"/>
        <end position="179"/>
    </location>
</feature>
<feature type="chain" id="PRO_5035301326" description="Amidase domain-containing protein" evidence="1">
    <location>
        <begin position="26"/>
        <end position="521"/>
    </location>
</feature>
<evidence type="ECO:0000256" key="1">
    <source>
        <dbReference type="SAM" id="SignalP"/>
    </source>
</evidence>
<evidence type="ECO:0000259" key="2">
    <source>
        <dbReference type="Pfam" id="PF01425"/>
    </source>
</evidence>
<keyword evidence="4" id="KW-1185">Reference proteome</keyword>